<dbReference type="AlphaFoldDB" id="A0A4R8S1J6"/>
<proteinExistence type="predicted"/>
<organism evidence="1 2">
    <name type="scientific">Colletotrichum trifolii</name>
    <dbReference type="NCBI Taxonomy" id="5466"/>
    <lineage>
        <taxon>Eukaryota</taxon>
        <taxon>Fungi</taxon>
        <taxon>Dikarya</taxon>
        <taxon>Ascomycota</taxon>
        <taxon>Pezizomycotina</taxon>
        <taxon>Sordariomycetes</taxon>
        <taxon>Hypocreomycetidae</taxon>
        <taxon>Glomerellales</taxon>
        <taxon>Glomerellaceae</taxon>
        <taxon>Colletotrichum</taxon>
        <taxon>Colletotrichum orbiculare species complex</taxon>
    </lineage>
</organism>
<keyword evidence="2" id="KW-1185">Reference proteome</keyword>
<protein>
    <submittedName>
        <fullName evidence="1">Uncharacterized protein</fullName>
    </submittedName>
</protein>
<accession>A0A4R8S1J6</accession>
<comment type="caution">
    <text evidence="1">The sequence shown here is derived from an EMBL/GenBank/DDBJ whole genome shotgun (WGS) entry which is preliminary data.</text>
</comment>
<evidence type="ECO:0000313" key="2">
    <source>
        <dbReference type="Proteomes" id="UP000295703"/>
    </source>
</evidence>
<dbReference type="Proteomes" id="UP000295703">
    <property type="component" value="Unassembled WGS sequence"/>
</dbReference>
<dbReference type="EMBL" id="RYZW01000001">
    <property type="protein sequence ID" value="TDZ75200.1"/>
    <property type="molecule type" value="Genomic_DNA"/>
</dbReference>
<gene>
    <name evidence="1" type="ORF">CTRI78_v000020</name>
</gene>
<evidence type="ECO:0000313" key="1">
    <source>
        <dbReference type="EMBL" id="TDZ75200.1"/>
    </source>
</evidence>
<name>A0A4R8S1J6_COLTR</name>
<reference evidence="1 2" key="1">
    <citation type="submission" date="2018-12" db="EMBL/GenBank/DDBJ databases">
        <title>Genome sequence and assembly of Colletotrichum trifolii.</title>
        <authorList>
            <person name="Gan P."/>
            <person name="Shirasu K."/>
        </authorList>
    </citation>
    <scope>NUCLEOTIDE SEQUENCE [LARGE SCALE GENOMIC DNA]</scope>
    <source>
        <strain evidence="1 2">543-2</strain>
    </source>
</reference>
<sequence length="222" mass="24668">MYPFERELRPAVPGFSLRRDEAETPKLCSLQTCGAAADAASCDRRLAPRVLSAPDPRESPKPSYWFGPEHYRGSVDAFFRGEVAKRIYHQRGVVSLNTGHVTSNIVLFGKDPRTLVMAGFCGCVGVIVVSQAAAWMAHMYESPVLKDETAFRQSLHQLEFGAGHEQMKYGLGNLNRNVFAPDQRPVAVLFAPVVSTTGPVFQYREFMTRIDEMIERGKAQSA</sequence>